<keyword evidence="10" id="KW-0732">Signal</keyword>
<dbReference type="InterPro" id="IPR000531">
    <property type="entry name" value="Beta-barrel_TonB"/>
</dbReference>
<organism evidence="13 14">
    <name type="scientific">Steroidobacter gossypii</name>
    <dbReference type="NCBI Taxonomy" id="2805490"/>
    <lineage>
        <taxon>Bacteria</taxon>
        <taxon>Pseudomonadati</taxon>
        <taxon>Pseudomonadota</taxon>
        <taxon>Gammaproteobacteria</taxon>
        <taxon>Steroidobacterales</taxon>
        <taxon>Steroidobacteraceae</taxon>
        <taxon>Steroidobacter</taxon>
    </lineage>
</organism>
<keyword evidence="4 8" id="KW-0812">Transmembrane</keyword>
<feature type="chain" id="PRO_5045244627" evidence="10">
    <location>
        <begin position="19"/>
        <end position="909"/>
    </location>
</feature>
<dbReference type="Proteomes" id="UP000661077">
    <property type="component" value="Unassembled WGS sequence"/>
</dbReference>
<dbReference type="EMBL" id="JAEVLS010000009">
    <property type="protein sequence ID" value="MBM0108652.1"/>
    <property type="molecule type" value="Genomic_DNA"/>
</dbReference>
<dbReference type="Pfam" id="PF00593">
    <property type="entry name" value="TonB_dep_Rec_b-barrel"/>
    <property type="match status" value="1"/>
</dbReference>
<comment type="caution">
    <text evidence="13">The sequence shown here is derived from an EMBL/GenBank/DDBJ whole genome shotgun (WGS) entry which is preliminary data.</text>
</comment>
<keyword evidence="6 8" id="KW-0472">Membrane</keyword>
<evidence type="ECO:0000256" key="8">
    <source>
        <dbReference type="PROSITE-ProRule" id="PRU01360"/>
    </source>
</evidence>
<name>A0ABS1X5Z5_9GAMM</name>
<evidence type="ECO:0000256" key="9">
    <source>
        <dbReference type="RuleBase" id="RU003357"/>
    </source>
</evidence>
<sequence>MSAAVLVALLCASGISVADEATPPQIYTFNIPRSSLVSAIQQFSEQTGIQVTANFGSPEEQEQPVEEILGDFAARDALQRLLAGTKLTAKWEGNGTVHIYPRSSPRSWDGVNRVVVTGSRLTWDVEGPEPVRVYDRDEIDRYGVSSLPGLAGYLTQQPYSFGEWGQQSGAQHFQMRGLGVDTTLVLINGRRAPPSATSVTLNAFDLNTIPLTAVDRIEIMSDSASAIYGADAIGGVVNIIMKKDVPTPEVFFHYGDAEGGARERRAATSFGISGERFKSAFTIDYLERGMLVGAERELWNNQDFTRFGGRDWRVTTANPGNVYSLTGDLLGTDGELSLDSSRQTVSILPDLERLSVFGSGESSLGDGASLFGETLIVRSDVVAQGPSPFISQLVVPVDNPYNPFGQPVVVDYKLAGMKPLSYVTESELERFVLGVRGGLRSWDWELVLTNSNERVASAIYNEVDVTRIQAALDSTDPQSALNPFRVGPAGSVALLSSLVGDPQVAGSHSRAVQVGGFLRGQLFRTPGGVSEFVVGGEWRRDSVELDDSIHLVEQTDEIASGFVELKVPLVEGVSIKAALRGDYYDNAIDSVNPQYGLVWQPAQDLLVRAAYGTSFRPPSALELFSPGTEFFRRPVADPRRGDSVSLVGWGVGGNPDLENVSARSFTSGVVYRPNRRPGVQLGAHYWRVVMDDRIVTPRTSGIEKLEELGRVTRFAPTEADALAGWPGAIQSVDGSLVNYGRLETSGVDVDLSYRTASKRGQLQFALSATWVDEYASQDLGPVQRSDRVGIASLDGTIPEWRFVGSLIWEGKASGASTTATFTPSYWDADASGALNRRLPSRTIIDMQAWVEPGRLYESEALDGLRLTVGALNLLNEAVDFANVGGSLGHDISQGDLRQRFAYLRITKSF</sequence>
<feature type="domain" description="TonB-dependent receptor plug" evidence="12">
    <location>
        <begin position="127"/>
        <end position="236"/>
    </location>
</feature>
<dbReference type="Pfam" id="PF07715">
    <property type="entry name" value="Plug"/>
    <property type="match status" value="1"/>
</dbReference>
<evidence type="ECO:0000313" key="14">
    <source>
        <dbReference type="Proteomes" id="UP000661077"/>
    </source>
</evidence>
<evidence type="ECO:0000256" key="6">
    <source>
        <dbReference type="ARBA" id="ARBA00023136"/>
    </source>
</evidence>
<dbReference type="PROSITE" id="PS52016">
    <property type="entry name" value="TONB_DEPENDENT_REC_3"/>
    <property type="match status" value="1"/>
</dbReference>
<keyword evidence="14" id="KW-1185">Reference proteome</keyword>
<protein>
    <submittedName>
        <fullName evidence="13">TonB-dependent receptor</fullName>
    </submittedName>
</protein>
<gene>
    <name evidence="13" type="ORF">JM946_28305</name>
</gene>
<accession>A0ABS1X5Z5</accession>
<proteinExistence type="inferred from homology"/>
<feature type="domain" description="TonB-dependent receptor-like beta-barrel" evidence="11">
    <location>
        <begin position="519"/>
        <end position="873"/>
    </location>
</feature>
<keyword evidence="5 9" id="KW-0798">TonB box</keyword>
<feature type="signal peptide" evidence="10">
    <location>
        <begin position="1"/>
        <end position="18"/>
    </location>
</feature>
<dbReference type="Gene3D" id="2.40.170.20">
    <property type="entry name" value="TonB-dependent receptor, beta-barrel domain"/>
    <property type="match status" value="1"/>
</dbReference>
<dbReference type="PANTHER" id="PTHR47234">
    <property type="match status" value="1"/>
</dbReference>
<evidence type="ECO:0000313" key="13">
    <source>
        <dbReference type="EMBL" id="MBM0108652.1"/>
    </source>
</evidence>
<evidence type="ECO:0000259" key="12">
    <source>
        <dbReference type="Pfam" id="PF07715"/>
    </source>
</evidence>
<keyword evidence="13" id="KW-0675">Receptor</keyword>
<evidence type="ECO:0000259" key="11">
    <source>
        <dbReference type="Pfam" id="PF00593"/>
    </source>
</evidence>
<dbReference type="RefSeq" id="WP_203170823.1">
    <property type="nucleotide sequence ID" value="NZ_JAEVLS010000009.1"/>
</dbReference>
<dbReference type="PANTHER" id="PTHR47234:SF2">
    <property type="entry name" value="TONB-DEPENDENT RECEPTOR"/>
    <property type="match status" value="1"/>
</dbReference>
<evidence type="ECO:0000256" key="5">
    <source>
        <dbReference type="ARBA" id="ARBA00023077"/>
    </source>
</evidence>
<comment type="subcellular location">
    <subcellularLocation>
        <location evidence="1 8">Cell outer membrane</location>
        <topology evidence="1 8">Multi-pass membrane protein</topology>
    </subcellularLocation>
</comment>
<dbReference type="InterPro" id="IPR039426">
    <property type="entry name" value="TonB-dep_rcpt-like"/>
</dbReference>
<evidence type="ECO:0000256" key="4">
    <source>
        <dbReference type="ARBA" id="ARBA00022692"/>
    </source>
</evidence>
<dbReference type="Gene3D" id="2.170.130.10">
    <property type="entry name" value="TonB-dependent receptor, plug domain"/>
    <property type="match status" value="1"/>
</dbReference>
<keyword evidence="7 8" id="KW-0998">Cell outer membrane</keyword>
<dbReference type="InterPro" id="IPR037066">
    <property type="entry name" value="Plug_dom_sf"/>
</dbReference>
<evidence type="ECO:0000256" key="10">
    <source>
        <dbReference type="SAM" id="SignalP"/>
    </source>
</evidence>
<dbReference type="InterPro" id="IPR012910">
    <property type="entry name" value="Plug_dom"/>
</dbReference>
<comment type="similarity">
    <text evidence="8 9">Belongs to the TonB-dependent receptor family.</text>
</comment>
<evidence type="ECO:0000256" key="7">
    <source>
        <dbReference type="ARBA" id="ARBA00023237"/>
    </source>
</evidence>
<dbReference type="SUPFAM" id="SSF56935">
    <property type="entry name" value="Porins"/>
    <property type="match status" value="1"/>
</dbReference>
<keyword evidence="2 8" id="KW-0813">Transport</keyword>
<reference evidence="13 14" key="1">
    <citation type="journal article" date="2021" name="Int. J. Syst. Evol. Microbiol.">
        <title>Steroidobacter gossypii sp. nov., isolated from soil of cotton cropping field.</title>
        <authorList>
            <person name="Huang R."/>
            <person name="Yang S."/>
            <person name="Zhen C."/>
            <person name="Liu W."/>
        </authorList>
    </citation>
    <scope>NUCLEOTIDE SEQUENCE [LARGE SCALE GENOMIC DNA]</scope>
    <source>
        <strain evidence="13 14">S1-65</strain>
    </source>
</reference>
<evidence type="ECO:0000256" key="3">
    <source>
        <dbReference type="ARBA" id="ARBA00022452"/>
    </source>
</evidence>
<dbReference type="InterPro" id="IPR036942">
    <property type="entry name" value="Beta-barrel_TonB_sf"/>
</dbReference>
<evidence type="ECO:0000256" key="1">
    <source>
        <dbReference type="ARBA" id="ARBA00004571"/>
    </source>
</evidence>
<evidence type="ECO:0000256" key="2">
    <source>
        <dbReference type="ARBA" id="ARBA00022448"/>
    </source>
</evidence>
<keyword evidence="3 8" id="KW-1134">Transmembrane beta strand</keyword>
<dbReference type="Gene3D" id="3.55.50.30">
    <property type="match status" value="1"/>
</dbReference>